<dbReference type="EMBL" id="LXQA010028167">
    <property type="protein sequence ID" value="MCH94795.1"/>
    <property type="molecule type" value="Genomic_DNA"/>
</dbReference>
<dbReference type="Proteomes" id="UP000265520">
    <property type="component" value="Unassembled WGS sequence"/>
</dbReference>
<evidence type="ECO:0000313" key="1">
    <source>
        <dbReference type="EMBL" id="MCH94795.1"/>
    </source>
</evidence>
<organism evidence="1 2">
    <name type="scientific">Trifolium medium</name>
    <dbReference type="NCBI Taxonomy" id="97028"/>
    <lineage>
        <taxon>Eukaryota</taxon>
        <taxon>Viridiplantae</taxon>
        <taxon>Streptophyta</taxon>
        <taxon>Embryophyta</taxon>
        <taxon>Tracheophyta</taxon>
        <taxon>Spermatophyta</taxon>
        <taxon>Magnoliopsida</taxon>
        <taxon>eudicotyledons</taxon>
        <taxon>Gunneridae</taxon>
        <taxon>Pentapetalae</taxon>
        <taxon>rosids</taxon>
        <taxon>fabids</taxon>
        <taxon>Fabales</taxon>
        <taxon>Fabaceae</taxon>
        <taxon>Papilionoideae</taxon>
        <taxon>50 kb inversion clade</taxon>
        <taxon>NPAAA clade</taxon>
        <taxon>Hologalegina</taxon>
        <taxon>IRL clade</taxon>
        <taxon>Trifolieae</taxon>
        <taxon>Trifolium</taxon>
    </lineage>
</organism>
<reference evidence="1 2" key="1">
    <citation type="journal article" date="2018" name="Front. Plant Sci.">
        <title>Red Clover (Trifolium pratense) and Zigzag Clover (T. medium) - A Picture of Genomic Similarities and Differences.</title>
        <authorList>
            <person name="Dluhosova J."/>
            <person name="Istvanek J."/>
            <person name="Nedelnik J."/>
            <person name="Repkova J."/>
        </authorList>
    </citation>
    <scope>NUCLEOTIDE SEQUENCE [LARGE SCALE GENOMIC DNA]</scope>
    <source>
        <strain evidence="2">cv. 10/8</strain>
        <tissue evidence="1">Leaf</tissue>
    </source>
</reference>
<name>A0A392N6L9_9FABA</name>
<accession>A0A392N6L9</accession>
<protein>
    <submittedName>
        <fullName evidence="1">Uncharacterized protein</fullName>
    </submittedName>
</protein>
<comment type="caution">
    <text evidence="1">The sequence shown here is derived from an EMBL/GenBank/DDBJ whole genome shotgun (WGS) entry which is preliminary data.</text>
</comment>
<keyword evidence="2" id="KW-1185">Reference proteome</keyword>
<sequence>MSIIIRAVFMKGLPKINGTSSSSSISITTKSIGNINLSTLTSTSSAIPDGRVMDLSANYNVILLSGQFEFPGFSTPHHCFSGKLGFPDGTVAIIAAVVGSVAAAFP</sequence>
<evidence type="ECO:0000313" key="2">
    <source>
        <dbReference type="Proteomes" id="UP000265520"/>
    </source>
</evidence>
<proteinExistence type="predicted"/>
<dbReference type="AlphaFoldDB" id="A0A392N6L9"/>